<proteinExistence type="predicted"/>
<protein>
    <submittedName>
        <fullName evidence="1">Uncharacterized protein</fullName>
    </submittedName>
</protein>
<comment type="caution">
    <text evidence="1">The sequence shown here is derived from an EMBL/GenBank/DDBJ whole genome shotgun (WGS) entry which is preliminary data.</text>
</comment>
<reference evidence="2" key="1">
    <citation type="submission" date="2017-01" db="EMBL/GenBank/DDBJ databases">
        <title>Comparative genomics of anhydrobiosis in the tardigrade Hypsibius dujardini.</title>
        <authorList>
            <person name="Yoshida Y."/>
            <person name="Koutsovoulos G."/>
            <person name="Laetsch D."/>
            <person name="Stevens L."/>
            <person name="Kumar S."/>
            <person name="Horikawa D."/>
            <person name="Ishino K."/>
            <person name="Komine S."/>
            <person name="Tomita M."/>
            <person name="Blaxter M."/>
            <person name="Arakawa K."/>
        </authorList>
    </citation>
    <scope>NUCLEOTIDE SEQUENCE [LARGE SCALE GENOMIC DNA]</scope>
    <source>
        <strain evidence="2">Z151</strain>
    </source>
</reference>
<name>A0A1W0XBT0_HYPEX</name>
<accession>A0A1W0XBT0</accession>
<dbReference type="AlphaFoldDB" id="A0A1W0XBT0"/>
<dbReference type="EMBL" id="MTYJ01000005">
    <property type="protein sequence ID" value="OQV24731.1"/>
    <property type="molecule type" value="Genomic_DNA"/>
</dbReference>
<keyword evidence="2" id="KW-1185">Reference proteome</keyword>
<organism evidence="1 2">
    <name type="scientific">Hypsibius exemplaris</name>
    <name type="common">Freshwater tardigrade</name>
    <dbReference type="NCBI Taxonomy" id="2072580"/>
    <lineage>
        <taxon>Eukaryota</taxon>
        <taxon>Metazoa</taxon>
        <taxon>Ecdysozoa</taxon>
        <taxon>Tardigrada</taxon>
        <taxon>Eutardigrada</taxon>
        <taxon>Parachela</taxon>
        <taxon>Hypsibioidea</taxon>
        <taxon>Hypsibiidae</taxon>
        <taxon>Hypsibius</taxon>
    </lineage>
</organism>
<gene>
    <name evidence="1" type="ORF">BV898_01324</name>
</gene>
<evidence type="ECO:0000313" key="2">
    <source>
        <dbReference type="Proteomes" id="UP000192578"/>
    </source>
</evidence>
<evidence type="ECO:0000313" key="1">
    <source>
        <dbReference type="EMBL" id="OQV24731.1"/>
    </source>
</evidence>
<dbReference type="Proteomes" id="UP000192578">
    <property type="component" value="Unassembled WGS sequence"/>
</dbReference>
<sequence>MQEKNGHFSLFNSSEIGALNCQLQSGSSKYSCEQGSIISGFGLDNGVSVRSNSTGITWTDYPNQKPAIYQDWLYPSSGSSSLIGTLIIFKMPRVTSMLNIDGKQTAVFGKDAADKLVAGVMTFPTDTATAVAGYSLHPATTIKPVTVPSSSNCNSATFCEAAFDWVHVSNPKDASKSSSFFFQGKCVQQFNISEGKLSAVGAAAAISTLFQGTPSGPIVRSVDDGNSQFTFVTASGLGALFKGHVAEESGTAYEINNFKLANFTAMINIDGARLALFGKDAAGKALAALFTIPVVNAMDSSWATPPGPMFNVMSCYKLAPSSGGIINDPLGGASTTTI</sequence>